<dbReference type="PANTHER" id="PTHR11905">
    <property type="entry name" value="ADAM A DISINTEGRIN AND METALLOPROTEASE DOMAIN"/>
    <property type="match status" value="1"/>
</dbReference>
<dbReference type="InterPro" id="IPR036436">
    <property type="entry name" value="Disintegrin_dom_sf"/>
</dbReference>
<keyword evidence="1" id="KW-0378">Hydrolase</keyword>
<feature type="domain" description="ADAM cysteine-rich" evidence="3">
    <location>
        <begin position="32"/>
        <end position="98"/>
    </location>
</feature>
<evidence type="ECO:0000259" key="3">
    <source>
        <dbReference type="SMART" id="SM00608"/>
    </source>
</evidence>
<evidence type="ECO:0000256" key="2">
    <source>
        <dbReference type="SAM" id="MobiDB-lite"/>
    </source>
</evidence>
<dbReference type="GO" id="GO:0008237">
    <property type="term" value="F:metallopeptidase activity"/>
    <property type="evidence" value="ECO:0007669"/>
    <property type="project" value="UniProtKB-KW"/>
</dbReference>
<feature type="non-terminal residue" evidence="4">
    <location>
        <position position="1"/>
    </location>
</feature>
<evidence type="ECO:0000256" key="1">
    <source>
        <dbReference type="ARBA" id="ARBA00023049"/>
    </source>
</evidence>
<protein>
    <recommendedName>
        <fullName evidence="3">ADAM cysteine-rich domain-containing protein</fullName>
    </recommendedName>
</protein>
<keyword evidence="1" id="KW-0482">Metalloprotease</keyword>
<dbReference type="Gene3D" id="4.10.70.10">
    <property type="entry name" value="Disintegrin domain"/>
    <property type="match status" value="1"/>
</dbReference>
<name>A0AAW0XDP4_CHEQU</name>
<accession>A0AAW0XDP4</accession>
<comment type="caution">
    <text evidence="4">The sequence shown here is derived from an EMBL/GenBank/DDBJ whole genome shotgun (WGS) entry which is preliminary data.</text>
</comment>
<dbReference type="Proteomes" id="UP001445076">
    <property type="component" value="Unassembled WGS sequence"/>
</dbReference>
<dbReference type="SUPFAM" id="SSF57552">
    <property type="entry name" value="Blood coagulation inhibitor (disintegrin)"/>
    <property type="match status" value="1"/>
</dbReference>
<organism evidence="4 5">
    <name type="scientific">Cherax quadricarinatus</name>
    <name type="common">Australian red claw crayfish</name>
    <dbReference type="NCBI Taxonomy" id="27406"/>
    <lineage>
        <taxon>Eukaryota</taxon>
        <taxon>Metazoa</taxon>
        <taxon>Ecdysozoa</taxon>
        <taxon>Arthropoda</taxon>
        <taxon>Crustacea</taxon>
        <taxon>Multicrustacea</taxon>
        <taxon>Malacostraca</taxon>
        <taxon>Eumalacostraca</taxon>
        <taxon>Eucarida</taxon>
        <taxon>Decapoda</taxon>
        <taxon>Pleocyemata</taxon>
        <taxon>Astacidea</taxon>
        <taxon>Parastacoidea</taxon>
        <taxon>Parastacidae</taxon>
        <taxon>Cherax</taxon>
    </lineage>
</organism>
<keyword evidence="1" id="KW-0645">Protease</keyword>
<evidence type="ECO:0000313" key="4">
    <source>
        <dbReference type="EMBL" id="KAK8737391.1"/>
    </source>
</evidence>
<keyword evidence="5" id="KW-1185">Reference proteome</keyword>
<feature type="region of interest" description="Disordered" evidence="2">
    <location>
        <begin position="79"/>
        <end position="100"/>
    </location>
</feature>
<feature type="non-terminal residue" evidence="4">
    <location>
        <position position="100"/>
    </location>
</feature>
<evidence type="ECO:0000313" key="5">
    <source>
        <dbReference type="Proteomes" id="UP001445076"/>
    </source>
</evidence>
<dbReference type="Pfam" id="PF08516">
    <property type="entry name" value="ADAM_CR"/>
    <property type="match status" value="1"/>
</dbReference>
<proteinExistence type="predicted"/>
<dbReference type="InterPro" id="IPR006586">
    <property type="entry name" value="ADAM_Cys-rich"/>
</dbReference>
<gene>
    <name evidence="4" type="ORF">OTU49_004459</name>
</gene>
<dbReference type="EMBL" id="JARKIK010000042">
    <property type="protein sequence ID" value="KAK8737391.1"/>
    <property type="molecule type" value="Genomic_DNA"/>
</dbReference>
<dbReference type="PANTHER" id="PTHR11905:SF159">
    <property type="entry name" value="ADAM METALLOPROTEASE"/>
    <property type="match status" value="1"/>
</dbReference>
<dbReference type="SMART" id="SM00608">
    <property type="entry name" value="ACR"/>
    <property type="match status" value="1"/>
</dbReference>
<sequence>VGSECREAKSECDLPEYCSGESEYCPDDVLKSDGSTCWGGKGHCYEGQCGSHEGRCKYVWGPDARVGNQECFKKLNVQGNGHGNCGRRPTRDEQYQPCDQ</sequence>
<reference evidence="4 5" key="1">
    <citation type="journal article" date="2024" name="BMC Genomics">
        <title>Genome assembly of redclaw crayfish (Cherax quadricarinatus) provides insights into its immune adaptation and hypoxia tolerance.</title>
        <authorList>
            <person name="Liu Z."/>
            <person name="Zheng J."/>
            <person name="Li H."/>
            <person name="Fang K."/>
            <person name="Wang S."/>
            <person name="He J."/>
            <person name="Zhou D."/>
            <person name="Weng S."/>
            <person name="Chi M."/>
            <person name="Gu Z."/>
            <person name="He J."/>
            <person name="Li F."/>
            <person name="Wang M."/>
        </authorList>
    </citation>
    <scope>NUCLEOTIDE SEQUENCE [LARGE SCALE GENOMIC DNA]</scope>
    <source>
        <strain evidence="4">ZL_2023a</strain>
    </source>
</reference>
<dbReference type="AlphaFoldDB" id="A0AAW0XDP4"/>